<evidence type="ECO:0000313" key="7">
    <source>
        <dbReference type="EMBL" id="PST40123.1"/>
    </source>
</evidence>
<keyword evidence="8" id="KW-1185">Reference proteome</keyword>
<evidence type="ECO:0000313" key="8">
    <source>
        <dbReference type="Proteomes" id="UP000240974"/>
    </source>
</evidence>
<keyword evidence="4" id="KW-0067">ATP-binding</keyword>
<organism evidence="7 8">
    <name type="scientific">Faecalibacillus intestinalis</name>
    <dbReference type="NCBI Taxonomy" id="1982626"/>
    <lineage>
        <taxon>Bacteria</taxon>
        <taxon>Bacillati</taxon>
        <taxon>Bacillota</taxon>
        <taxon>Erysipelotrichia</taxon>
        <taxon>Erysipelotrichales</taxon>
        <taxon>Coprobacillaceae</taxon>
        <taxon>Faecalibacillus</taxon>
    </lineage>
</organism>
<dbReference type="GO" id="GO:0006772">
    <property type="term" value="P:thiamine metabolic process"/>
    <property type="evidence" value="ECO:0007669"/>
    <property type="project" value="UniProtKB-UniRule"/>
</dbReference>
<evidence type="ECO:0000256" key="5">
    <source>
        <dbReference type="NCBIfam" id="TIGR01378"/>
    </source>
</evidence>
<evidence type="ECO:0000256" key="2">
    <source>
        <dbReference type="ARBA" id="ARBA00022741"/>
    </source>
</evidence>
<gene>
    <name evidence="7" type="ORF">C7U54_09495</name>
</gene>
<comment type="caution">
    <text evidence="7">The sequence shown here is derived from an EMBL/GenBank/DDBJ whole genome shotgun (WGS) entry which is preliminary data.</text>
</comment>
<keyword evidence="1" id="KW-0808">Transferase</keyword>
<dbReference type="Pfam" id="PF04263">
    <property type="entry name" value="TPK_catalytic"/>
    <property type="match status" value="1"/>
</dbReference>
<dbReference type="Gene3D" id="3.40.50.10240">
    <property type="entry name" value="Thiamin pyrophosphokinase, catalytic domain"/>
    <property type="match status" value="1"/>
</dbReference>
<accession>A0A2T3FY03</accession>
<reference evidence="7 8" key="1">
    <citation type="journal article" date="2019" name="Int. J. Syst. Evol. Microbiol.">
        <title>Faecalibacillus intestinalis gen. nov., sp. nov. and Faecalibacillus faecis sp. nov., isolated from human faeces.</title>
        <authorList>
            <person name="Seo B."/>
            <person name="Jeon K."/>
            <person name="Baek I."/>
            <person name="Lee Y.M."/>
            <person name="Baek K."/>
            <person name="Ko G."/>
        </authorList>
    </citation>
    <scope>NUCLEOTIDE SEQUENCE [LARGE SCALE GENOMIC DNA]</scope>
    <source>
        <strain evidence="7 8">SNUG30099</strain>
    </source>
</reference>
<dbReference type="RefSeq" id="WP_107030131.1">
    <property type="nucleotide sequence ID" value="NZ_JADPGJ010000022.1"/>
</dbReference>
<dbReference type="PANTHER" id="PTHR41299:SF1">
    <property type="entry name" value="THIAMINE PYROPHOSPHOKINASE"/>
    <property type="match status" value="1"/>
</dbReference>
<dbReference type="EMBL" id="PYLQ01000013">
    <property type="protein sequence ID" value="PST40123.1"/>
    <property type="molecule type" value="Genomic_DNA"/>
</dbReference>
<evidence type="ECO:0000256" key="3">
    <source>
        <dbReference type="ARBA" id="ARBA00022777"/>
    </source>
</evidence>
<keyword evidence="2" id="KW-0547">Nucleotide-binding</keyword>
<dbReference type="SUPFAM" id="SSF63862">
    <property type="entry name" value="Thiamin pyrophosphokinase, substrate-binding domain"/>
    <property type="match status" value="1"/>
</dbReference>
<dbReference type="InterPro" id="IPR007373">
    <property type="entry name" value="Thiamin_PyroPKinase_B1-bd"/>
</dbReference>
<dbReference type="InterPro" id="IPR036371">
    <property type="entry name" value="TPK_B1-bd_sf"/>
</dbReference>
<evidence type="ECO:0000256" key="4">
    <source>
        <dbReference type="ARBA" id="ARBA00022840"/>
    </source>
</evidence>
<dbReference type="InterPro" id="IPR006282">
    <property type="entry name" value="Thi_PPkinase"/>
</dbReference>
<keyword evidence="3 7" id="KW-0418">Kinase</keyword>
<feature type="domain" description="Thiamin pyrophosphokinase thiamin-binding" evidence="6">
    <location>
        <begin position="129"/>
        <end position="192"/>
    </location>
</feature>
<dbReference type="GO" id="GO:0005524">
    <property type="term" value="F:ATP binding"/>
    <property type="evidence" value="ECO:0007669"/>
    <property type="project" value="UniProtKB-KW"/>
</dbReference>
<dbReference type="GO" id="GO:0016301">
    <property type="term" value="F:kinase activity"/>
    <property type="evidence" value="ECO:0007669"/>
    <property type="project" value="UniProtKB-KW"/>
</dbReference>
<evidence type="ECO:0000259" key="6">
    <source>
        <dbReference type="SMART" id="SM00983"/>
    </source>
</evidence>
<dbReference type="InterPro" id="IPR036759">
    <property type="entry name" value="TPK_catalytic_sf"/>
</dbReference>
<dbReference type="InterPro" id="IPR053149">
    <property type="entry name" value="TPK"/>
</dbReference>
<dbReference type="GO" id="GO:0004788">
    <property type="term" value="F:thiamine diphosphokinase activity"/>
    <property type="evidence" value="ECO:0007669"/>
    <property type="project" value="UniProtKB-UniRule"/>
</dbReference>
<proteinExistence type="predicted"/>
<dbReference type="Pfam" id="PF04265">
    <property type="entry name" value="TPK_B1_binding"/>
    <property type="match status" value="1"/>
</dbReference>
<sequence>MKIALCATHLFNMTLPQDRDYIGVDHGVEELLKQGITPRFAIGDFDSLQNRKSLEDLNIQILPERKDVTDTHAAIEYAISKGYDEIELYGVTGGRLDHFFAVMCLLEKYQDVSIKVIDQQNCIQLLKPGIHHIYNQEYYYFSLFALNESILSISQAEYTLDHYLLKRDDPLCVSNEVKGEYTIIENNENIILVQSRDAQ</sequence>
<dbReference type="Proteomes" id="UP000240974">
    <property type="component" value="Unassembled WGS sequence"/>
</dbReference>
<dbReference type="EC" id="2.7.6.2" evidence="5"/>
<dbReference type="AlphaFoldDB" id="A0A2T3FY03"/>
<dbReference type="NCBIfam" id="TIGR01378">
    <property type="entry name" value="thi_PPkinase"/>
    <property type="match status" value="1"/>
</dbReference>
<dbReference type="GO" id="GO:0030975">
    <property type="term" value="F:thiamine binding"/>
    <property type="evidence" value="ECO:0007669"/>
    <property type="project" value="InterPro"/>
</dbReference>
<dbReference type="InterPro" id="IPR007371">
    <property type="entry name" value="TPK_catalytic"/>
</dbReference>
<dbReference type="GO" id="GO:0009229">
    <property type="term" value="P:thiamine diphosphate biosynthetic process"/>
    <property type="evidence" value="ECO:0007669"/>
    <property type="project" value="InterPro"/>
</dbReference>
<dbReference type="SMART" id="SM00983">
    <property type="entry name" value="TPK_B1_binding"/>
    <property type="match status" value="1"/>
</dbReference>
<name>A0A2T3FY03_9FIRM</name>
<evidence type="ECO:0000256" key="1">
    <source>
        <dbReference type="ARBA" id="ARBA00022679"/>
    </source>
</evidence>
<protein>
    <recommendedName>
        <fullName evidence="5">Thiamine diphosphokinase</fullName>
        <ecNumber evidence="5">2.7.6.2</ecNumber>
    </recommendedName>
</protein>
<dbReference type="CDD" id="cd07995">
    <property type="entry name" value="TPK"/>
    <property type="match status" value="1"/>
</dbReference>
<dbReference type="PANTHER" id="PTHR41299">
    <property type="entry name" value="THIAMINE PYROPHOSPHOKINASE"/>
    <property type="match status" value="1"/>
</dbReference>
<dbReference type="SUPFAM" id="SSF63999">
    <property type="entry name" value="Thiamin pyrophosphokinase, catalytic domain"/>
    <property type="match status" value="1"/>
</dbReference>